<evidence type="ECO:0000259" key="6">
    <source>
        <dbReference type="SMART" id="SM00244"/>
    </source>
</evidence>
<evidence type="ECO:0000313" key="8">
    <source>
        <dbReference type="Proteomes" id="UP001056730"/>
    </source>
</evidence>
<feature type="region of interest" description="Disordered" evidence="5">
    <location>
        <begin position="472"/>
        <end position="491"/>
    </location>
</feature>
<comment type="similarity">
    <text evidence="2">Belongs to the band 7/mec-2 family. Flotillin subfamily.</text>
</comment>
<dbReference type="AlphaFoldDB" id="A0A9Q8Y3N9"/>
<dbReference type="PANTHER" id="PTHR13806">
    <property type="entry name" value="FLOTILLIN-RELATED"/>
    <property type="match status" value="1"/>
</dbReference>
<proteinExistence type="inferred from homology"/>
<evidence type="ECO:0000256" key="5">
    <source>
        <dbReference type="SAM" id="MobiDB-lite"/>
    </source>
</evidence>
<dbReference type="Pfam" id="PF15975">
    <property type="entry name" value="Flot"/>
    <property type="match status" value="1"/>
</dbReference>
<evidence type="ECO:0000313" key="7">
    <source>
        <dbReference type="EMBL" id="USJ21201.1"/>
    </source>
</evidence>
<organism evidence="7 8">
    <name type="scientific">Lactococcus formosensis</name>
    <dbReference type="NCBI Taxonomy" id="1281486"/>
    <lineage>
        <taxon>Bacteria</taxon>
        <taxon>Bacillati</taxon>
        <taxon>Bacillota</taxon>
        <taxon>Bacilli</taxon>
        <taxon>Lactobacillales</taxon>
        <taxon>Streptococcaceae</taxon>
        <taxon>Lactococcus</taxon>
    </lineage>
</organism>
<dbReference type="InterPro" id="IPR027705">
    <property type="entry name" value="Flotillin_fam"/>
</dbReference>
<dbReference type="GO" id="GO:0072659">
    <property type="term" value="P:protein localization to plasma membrane"/>
    <property type="evidence" value="ECO:0007669"/>
    <property type="project" value="TreeGrafter"/>
</dbReference>
<dbReference type="Proteomes" id="UP001056730">
    <property type="component" value="Chromosome"/>
</dbReference>
<dbReference type="InterPro" id="IPR001107">
    <property type="entry name" value="Band_7"/>
</dbReference>
<feature type="domain" description="Band 7" evidence="6">
    <location>
        <begin position="22"/>
        <end position="200"/>
    </location>
</feature>
<keyword evidence="3" id="KW-0472">Membrane</keyword>
<comment type="subcellular location">
    <subcellularLocation>
        <location evidence="1">Membrane</location>
    </subcellularLocation>
</comment>
<dbReference type="Gene3D" id="3.30.479.30">
    <property type="entry name" value="Band 7 domain"/>
    <property type="match status" value="1"/>
</dbReference>
<dbReference type="Pfam" id="PF01145">
    <property type="entry name" value="Band_7"/>
    <property type="match status" value="1"/>
</dbReference>
<dbReference type="PANTHER" id="PTHR13806:SF46">
    <property type="entry name" value="FLOTILLIN-1-RELATED"/>
    <property type="match status" value="1"/>
</dbReference>
<feature type="coiled-coil region" evidence="4">
    <location>
        <begin position="276"/>
        <end position="348"/>
    </location>
</feature>
<feature type="compositionally biased region" description="Acidic residues" evidence="5">
    <location>
        <begin position="478"/>
        <end position="491"/>
    </location>
</feature>
<reference evidence="7" key="1">
    <citation type="journal article" date="2022" name="Front. Microbiol.">
        <title>Feed Insects as a Reservoir of Granadaene-Producing Lactococci.</title>
        <authorList>
            <person name="Neuzil-Bunesova V."/>
            <person name="Ramirez Garcia A."/>
            <person name="Modrackova N."/>
            <person name="Makovska M."/>
            <person name="Sabolova M."/>
            <person name="Sproer C."/>
            <person name="Bunk B."/>
            <person name="Blom J."/>
            <person name="Schwab C."/>
        </authorList>
    </citation>
    <scope>NUCLEOTIDE SEQUENCE</scope>
    <source>
        <strain evidence="7">I4/6O</strain>
    </source>
</reference>
<dbReference type="InterPro" id="IPR036013">
    <property type="entry name" value="Band_7/SPFH_dom_sf"/>
</dbReference>
<dbReference type="KEGG" id="lfo:LMK00_04140"/>
<dbReference type="EMBL" id="CP086395">
    <property type="protein sequence ID" value="USJ21201.1"/>
    <property type="molecule type" value="Genomic_DNA"/>
</dbReference>
<evidence type="ECO:0000256" key="3">
    <source>
        <dbReference type="ARBA" id="ARBA00023136"/>
    </source>
</evidence>
<dbReference type="InterPro" id="IPR031905">
    <property type="entry name" value="Flotillin_C"/>
</dbReference>
<dbReference type="GO" id="GO:0005886">
    <property type="term" value="C:plasma membrane"/>
    <property type="evidence" value="ECO:0007669"/>
    <property type="project" value="TreeGrafter"/>
</dbReference>
<dbReference type="CDD" id="cd03399">
    <property type="entry name" value="SPFH_flotillin"/>
    <property type="match status" value="1"/>
</dbReference>
<evidence type="ECO:0000256" key="1">
    <source>
        <dbReference type="ARBA" id="ARBA00004370"/>
    </source>
</evidence>
<sequence>MGILLIVPIAALIILLVIVLISSYRVAGPNEALIVSGSNLGSKNVHDMGSGNRLKVIRGGGTIVLPIVQQARRLSLMSSSLEVSVRDVITENSIPVNVTGTVMVKIGSSLEEIATAAEQYLDKAIDERDEESRELLEGHLRAIISKMTVEELNKDRKKFGDEVQEQASADLAKMGLTIVSFTIKTIADDNNYIRNLGVKEAARMDQEAKVALAEANKETDVRRAKASQETRVQQAESERIAKEAEVVSQIALAEAEKNRQLRQAEFDKEQSVALAISEQAGKIQEEKSQKEAMEARLEKETAQRECEAVLEAKEVLKQEQENKAAIAKAKAEAEAKAAEITANAKAEAEGIKIKGDAEAQAITLRFQAEADGLKAKAEAMKEMNEAGQFQMTLEMIERVAPQIAASVAQNIASVDSINLYGEGGTDQIMGMTGATTKKTMDILSSMGIQIPELMTNFSTRGNVNVQIGKEGEITQEPAAEEAEEFVVEQES</sequence>
<protein>
    <submittedName>
        <fullName evidence="7">Flotillin family protein</fullName>
    </submittedName>
</protein>
<dbReference type="RefSeq" id="WP_252175769.1">
    <property type="nucleotide sequence ID" value="NZ_CP086395.1"/>
</dbReference>
<gene>
    <name evidence="7" type="ORF">LMK00_04140</name>
</gene>
<dbReference type="GO" id="GO:0002020">
    <property type="term" value="F:protease binding"/>
    <property type="evidence" value="ECO:0007669"/>
    <property type="project" value="TreeGrafter"/>
</dbReference>
<evidence type="ECO:0000256" key="4">
    <source>
        <dbReference type="SAM" id="Coils"/>
    </source>
</evidence>
<evidence type="ECO:0000256" key="2">
    <source>
        <dbReference type="ARBA" id="ARBA00007161"/>
    </source>
</evidence>
<keyword evidence="4" id="KW-0175">Coiled coil</keyword>
<name>A0A9Q8Y3N9_9LACT</name>
<accession>A0A9Q8Y3N9</accession>
<dbReference type="SMART" id="SM00244">
    <property type="entry name" value="PHB"/>
    <property type="match status" value="1"/>
</dbReference>
<dbReference type="SUPFAM" id="SSF117892">
    <property type="entry name" value="Band 7/SPFH domain"/>
    <property type="match status" value="1"/>
</dbReference>